<dbReference type="Proteomes" id="UP001152918">
    <property type="component" value="Chromosome"/>
</dbReference>
<dbReference type="HOGENOM" id="CLU_137367_0_0_6"/>
<proteinExistence type="predicted"/>
<dbReference type="EMBL" id="AM181176">
    <property type="protein sequence ID" value="CAY47243.1"/>
    <property type="molecule type" value="Genomic_DNA"/>
</dbReference>
<evidence type="ECO:0000313" key="2">
    <source>
        <dbReference type="EMBL" id="CAI2795283.1"/>
    </source>
</evidence>
<organism evidence="3">
    <name type="scientific">Pseudomonas fluorescens (strain SBW25)</name>
    <dbReference type="NCBI Taxonomy" id="216595"/>
    <lineage>
        <taxon>Bacteria</taxon>
        <taxon>Pseudomonadati</taxon>
        <taxon>Pseudomonadota</taxon>
        <taxon>Gammaproteobacteria</taxon>
        <taxon>Pseudomonadales</taxon>
        <taxon>Pseudomonadaceae</taxon>
        <taxon>Pseudomonas</taxon>
    </lineage>
</organism>
<sequence>MRCPMTVSNTLAPTQTAFVAPASAPAPTAQVSINPAQYEGGAASSLPRMQGMGLTNLRQTLMQGVSNHVSARMPTALNIKPEDKEKTKGAVITLGGSMAQGIGKRLVNSGGVTGKLLGGALVWGGRAAEEIGKDRYSSAGSSSNSSGTYNAYSPSAWGAPSTSK</sequence>
<dbReference type="AlphaFoldDB" id="C3KDY8"/>
<dbReference type="KEGG" id="pfs:PFLU_0978"/>
<protein>
    <submittedName>
        <fullName evidence="3">Uncharacterized protein</fullName>
    </submittedName>
</protein>
<dbReference type="EMBL" id="OV986001">
    <property type="protein sequence ID" value="CAI2795283.1"/>
    <property type="molecule type" value="Genomic_DNA"/>
</dbReference>
<reference evidence="3" key="1">
    <citation type="journal article" date="2009" name="Genome Biol.">
        <title>Genomic and genetic analyses of diversity and plant interactions of Pseudomonas fluorescens.</title>
        <authorList>
            <person name="Silby M.W."/>
            <person name="Cerdeno-Tarraga A.M."/>
            <person name="Vernikos G.S."/>
            <person name="Giddens S.R."/>
            <person name="Jackson R.W."/>
            <person name="Preston G.M."/>
            <person name="Zhang X.X."/>
            <person name="Moon C.D."/>
            <person name="Gehrig S.M."/>
            <person name="Godfrey S.A."/>
            <person name="Knight C.G."/>
            <person name="Malone J.G."/>
            <person name="Robinson Z."/>
            <person name="Spiers A.J."/>
            <person name="Harris S."/>
            <person name="Challis G.L."/>
            <person name="Yaxley A.M."/>
            <person name="Harris D."/>
            <person name="Seeger K."/>
            <person name="Murphy L."/>
            <person name="Rutter S."/>
            <person name="Squares R."/>
            <person name="Quail M.A."/>
            <person name="Saunders E."/>
            <person name="Mavromatis K."/>
            <person name="Brettin T.S."/>
            <person name="Bentley S.D."/>
            <person name="Hothersall J."/>
            <person name="Stephens E."/>
            <person name="Thomas C.M."/>
            <person name="Parkhill J."/>
            <person name="Levy S.B."/>
            <person name="Rainey P.B."/>
            <person name="Thomson N.R."/>
        </authorList>
    </citation>
    <scope>NUCLEOTIDE SEQUENCE [LARGE SCALE GENOMIC DNA]</scope>
    <source>
        <strain evidence="3">SBW25</strain>
    </source>
</reference>
<gene>
    <name evidence="3" type="ordered locus">PFLU_0978</name>
</gene>
<name>C3KDY8_PSEFS</name>
<accession>C3KDY8</accession>
<evidence type="ECO:0000256" key="1">
    <source>
        <dbReference type="SAM" id="MobiDB-lite"/>
    </source>
</evidence>
<evidence type="ECO:0000313" key="3">
    <source>
        <dbReference type="EMBL" id="CAY47243.1"/>
    </source>
</evidence>
<feature type="region of interest" description="Disordered" evidence="1">
    <location>
        <begin position="134"/>
        <end position="164"/>
    </location>
</feature>
<reference evidence="2" key="2">
    <citation type="submission" date="2023-10" db="EMBL/GenBank/DDBJ databases">
        <authorList>
            <person name="Fortmann-Grote C."/>
        </authorList>
    </citation>
    <scope>NUCLEOTIDE SEQUENCE</scope>
    <source>
        <strain evidence="2">SBW25</strain>
    </source>
</reference>
<feature type="compositionally biased region" description="Low complexity" evidence="1">
    <location>
        <begin position="137"/>
        <end position="153"/>
    </location>
</feature>